<proteinExistence type="predicted"/>
<dbReference type="EMBL" id="JAFJYH010000197">
    <property type="protein sequence ID" value="KAG4416116.1"/>
    <property type="molecule type" value="Genomic_DNA"/>
</dbReference>
<keyword evidence="3" id="KW-1185">Reference proteome</keyword>
<dbReference type="AlphaFoldDB" id="A0A8H7TAU5"/>
<dbReference type="InterPro" id="IPR010730">
    <property type="entry name" value="HET"/>
</dbReference>
<organism evidence="2 3">
    <name type="scientific">Cadophora malorum</name>
    <dbReference type="NCBI Taxonomy" id="108018"/>
    <lineage>
        <taxon>Eukaryota</taxon>
        <taxon>Fungi</taxon>
        <taxon>Dikarya</taxon>
        <taxon>Ascomycota</taxon>
        <taxon>Pezizomycotina</taxon>
        <taxon>Leotiomycetes</taxon>
        <taxon>Helotiales</taxon>
        <taxon>Ploettnerulaceae</taxon>
        <taxon>Cadophora</taxon>
    </lineage>
</organism>
<sequence>MAEEEMAHLCRHCENITFTLPGSITLPFAVVVLADEGGYQFFQVILQKYPIENTDFSSRRPMLVLNCTETGGVDFCWMDGGTVLVDSCDLWIEESSMFARKGSLAFVDLKREPLNSTPGSVRSFCTIRSWIRECDEKHAYCNTFREALSGQQGPARLIDVGVEGNERVCICEAVFEGTEQYAALSYCWGHDQESKTKDANIKERCEGFALKDLSETIQDAISTTRKLRLRYLWVDAICIVQDNKVDCNQELPKMDQIYSGAAFTISAARVERADESFLRDRDLFETHGSICQVKYRRSSESASNIRSAFLSATRLDITHHDPIDSRGWTFQERLRSFRVLQFGRKQTVWECPTGTFVDGGENYFHDTSSKRLFTGKVTDSIYPHLLDDQSSTANKDLDLALGNWQDLVMEYTERNLSQKADRLPAFAAIAKAFGSFLQVESDQYIAGLWKFDICMQLRWRRPDDMAVNKWCNQRHGPTWSWASLEGPVIFDHPRLPTGVVTLQAVREDDWQIRWKLVDFKYGEVEFAQLMVRGFLRLSNWKDGLFGGVRFDTGEFVVLPLYAYWDSDEAKPLDVWCLEIITSSSSITGSTSSGLLLTHAGGIVFKRLGYFEFHHSEYRSEPVNAALDRQGLLPNSNWFYNGEYEIICLE</sequence>
<comment type="caution">
    <text evidence="2">The sequence shown here is derived from an EMBL/GenBank/DDBJ whole genome shotgun (WGS) entry which is preliminary data.</text>
</comment>
<dbReference type="PANTHER" id="PTHR33112">
    <property type="entry name" value="DOMAIN PROTEIN, PUTATIVE-RELATED"/>
    <property type="match status" value="1"/>
</dbReference>
<reference evidence="2" key="1">
    <citation type="submission" date="2021-02" db="EMBL/GenBank/DDBJ databases">
        <title>Genome sequence Cadophora malorum strain M34.</title>
        <authorList>
            <person name="Stefanovic E."/>
            <person name="Vu D."/>
            <person name="Scully C."/>
            <person name="Dijksterhuis J."/>
            <person name="Roader J."/>
            <person name="Houbraken J."/>
        </authorList>
    </citation>
    <scope>NUCLEOTIDE SEQUENCE</scope>
    <source>
        <strain evidence="2">M34</strain>
    </source>
</reference>
<dbReference type="PANTHER" id="PTHR33112:SF16">
    <property type="entry name" value="HETEROKARYON INCOMPATIBILITY DOMAIN-CONTAINING PROTEIN"/>
    <property type="match status" value="1"/>
</dbReference>
<protein>
    <recommendedName>
        <fullName evidence="1">Heterokaryon incompatibility domain-containing protein</fullName>
    </recommendedName>
</protein>
<accession>A0A8H7TAU5</accession>
<name>A0A8H7TAU5_9HELO</name>
<evidence type="ECO:0000313" key="2">
    <source>
        <dbReference type="EMBL" id="KAG4416116.1"/>
    </source>
</evidence>
<gene>
    <name evidence="2" type="ORF">IFR04_010759</name>
</gene>
<dbReference type="OrthoDB" id="5125733at2759"/>
<evidence type="ECO:0000259" key="1">
    <source>
        <dbReference type="Pfam" id="PF06985"/>
    </source>
</evidence>
<feature type="domain" description="Heterokaryon incompatibility" evidence="1">
    <location>
        <begin position="181"/>
        <end position="332"/>
    </location>
</feature>
<evidence type="ECO:0000313" key="3">
    <source>
        <dbReference type="Proteomes" id="UP000664132"/>
    </source>
</evidence>
<dbReference type="Proteomes" id="UP000664132">
    <property type="component" value="Unassembled WGS sequence"/>
</dbReference>
<dbReference type="Pfam" id="PF06985">
    <property type="entry name" value="HET"/>
    <property type="match status" value="1"/>
</dbReference>